<accession>A0A0F8ZF47</accession>
<dbReference type="AlphaFoldDB" id="A0A0F8ZF47"/>
<feature type="non-terminal residue" evidence="1">
    <location>
        <position position="1"/>
    </location>
</feature>
<gene>
    <name evidence="1" type="ORF">LCGC14_2703710</name>
</gene>
<organism evidence="1">
    <name type="scientific">marine sediment metagenome</name>
    <dbReference type="NCBI Taxonomy" id="412755"/>
    <lineage>
        <taxon>unclassified sequences</taxon>
        <taxon>metagenomes</taxon>
        <taxon>ecological metagenomes</taxon>
    </lineage>
</organism>
<dbReference type="EMBL" id="LAZR01048246">
    <property type="protein sequence ID" value="KKK92358.1"/>
    <property type="molecule type" value="Genomic_DNA"/>
</dbReference>
<reference evidence="1" key="1">
    <citation type="journal article" date="2015" name="Nature">
        <title>Complex archaea that bridge the gap between prokaryotes and eukaryotes.</title>
        <authorList>
            <person name="Spang A."/>
            <person name="Saw J.H."/>
            <person name="Jorgensen S.L."/>
            <person name="Zaremba-Niedzwiedzka K."/>
            <person name="Martijn J."/>
            <person name="Lind A.E."/>
            <person name="van Eijk R."/>
            <person name="Schleper C."/>
            <person name="Guy L."/>
            <person name="Ettema T.J."/>
        </authorList>
    </citation>
    <scope>NUCLEOTIDE SEQUENCE</scope>
</reference>
<evidence type="ECO:0000313" key="1">
    <source>
        <dbReference type="EMBL" id="KKK92358.1"/>
    </source>
</evidence>
<name>A0A0F8ZF47_9ZZZZ</name>
<protein>
    <submittedName>
        <fullName evidence="1">Uncharacterized protein</fullName>
    </submittedName>
</protein>
<proteinExistence type="predicted"/>
<comment type="caution">
    <text evidence="1">The sequence shown here is derived from an EMBL/GenBank/DDBJ whole genome shotgun (WGS) entry which is preliminary data.</text>
</comment>
<sequence>DKAFITHAAKQTQSKGQSKVHVDKQVNKEQINKETINSFDFDYKIELTNYIKHLQESYDRSIGRMQIEQMIKMLDSWYTSKHDKLNCIYMNISSGWKTLNFVEPNKTIKVLSSTNDLGP</sequence>